<feature type="region of interest" description="Disordered" evidence="1">
    <location>
        <begin position="1"/>
        <end position="21"/>
    </location>
</feature>
<accession>A0A1I7YQZ4</accession>
<evidence type="ECO:0000313" key="2">
    <source>
        <dbReference type="Proteomes" id="UP000095287"/>
    </source>
</evidence>
<dbReference type="WBParaSite" id="L893_g18835.t1">
    <property type="protein sequence ID" value="L893_g18835.t1"/>
    <property type="gene ID" value="L893_g18835"/>
</dbReference>
<organism evidence="2 3">
    <name type="scientific">Steinernema glaseri</name>
    <dbReference type="NCBI Taxonomy" id="37863"/>
    <lineage>
        <taxon>Eukaryota</taxon>
        <taxon>Metazoa</taxon>
        <taxon>Ecdysozoa</taxon>
        <taxon>Nematoda</taxon>
        <taxon>Chromadorea</taxon>
        <taxon>Rhabditida</taxon>
        <taxon>Tylenchina</taxon>
        <taxon>Panagrolaimomorpha</taxon>
        <taxon>Strongyloidoidea</taxon>
        <taxon>Steinernematidae</taxon>
        <taxon>Steinernema</taxon>
    </lineage>
</organism>
<evidence type="ECO:0000256" key="1">
    <source>
        <dbReference type="SAM" id="MobiDB-lite"/>
    </source>
</evidence>
<sequence>MAFNSNTNPDGGDRPMSFADSDMFDDDPEYALYVMPVSQVSFSSAQNLFMNDSFHRNELRNGHLNTPNSSMANHQFRFNVNAPAFIPRGSPAYGASQIGGSNSGWGRDPSHFGGSSDWMDGDAFTMSHNQVPGNVNRTSTAPRRNIYGTQYSQATLDSNFFGHQAQDPLRSQHPHYDSMSRNGFDDGAMFHSTSRNSLFDVASPMSMSYSSDPAVLLQQMESLGLSVRFDSTLNFSPSLTDRMNRSSYADTLREICVGLEQLCRPDIADNQSSEWDIAIKRCVLQLANQCSQRHASEDTVRELCSIVMSMVYESVHLKTGTSKRLAVLVGNILYHVPYFRDIFLYEISLFSLSQPLTVTKTADSLTFLSHVYLKLVHMHCTLPRIAMRIIEFITSLIELKPITDHHLLPIVSVLKLIGEHLDQYPDVRNRLNVVLTNVLGYAVGYHHTVSARTRTAVQGVIKIREDGWQSVKYRGYPYQRPGFDVDDDMLTEAEQRFVDGQIARNTPEVVESLDDDIQEDFERFLDASAQTALGVANSCLEEFSELSVKDTKPCGASTESGDVNAEKKSE</sequence>
<protein>
    <submittedName>
        <fullName evidence="3">TAF6_C domain-containing protein</fullName>
    </submittedName>
</protein>
<keyword evidence="2" id="KW-1185">Reference proteome</keyword>
<dbReference type="InterPro" id="IPR016024">
    <property type="entry name" value="ARM-type_fold"/>
</dbReference>
<evidence type="ECO:0000313" key="3">
    <source>
        <dbReference type="WBParaSite" id="L893_g18835.t1"/>
    </source>
</evidence>
<name>A0A1I7YQZ4_9BILA</name>
<proteinExistence type="predicted"/>
<dbReference type="AlphaFoldDB" id="A0A1I7YQZ4"/>
<dbReference type="Gene3D" id="1.25.40.180">
    <property type="match status" value="1"/>
</dbReference>
<feature type="region of interest" description="Disordered" evidence="1">
    <location>
        <begin position="550"/>
        <end position="570"/>
    </location>
</feature>
<reference evidence="3" key="1">
    <citation type="submission" date="2016-11" db="UniProtKB">
        <authorList>
            <consortium name="WormBaseParasite"/>
        </authorList>
    </citation>
    <scope>IDENTIFICATION</scope>
</reference>
<dbReference type="Proteomes" id="UP000095287">
    <property type="component" value="Unplaced"/>
</dbReference>
<dbReference type="SUPFAM" id="SSF48371">
    <property type="entry name" value="ARM repeat"/>
    <property type="match status" value="1"/>
</dbReference>